<gene>
    <name evidence="2" type="primary">catD_1</name>
    <name evidence="2" type="ORF">PAQU9191_01116</name>
</gene>
<dbReference type="Pfam" id="PF00561">
    <property type="entry name" value="Abhydrolase_1"/>
    <property type="match status" value="1"/>
</dbReference>
<reference evidence="3" key="1">
    <citation type="submission" date="2017-06" db="EMBL/GenBank/DDBJ databases">
        <authorList>
            <person name="Rodrigo-Torres L."/>
            <person name="Arahal R. D."/>
            <person name="Lucena T."/>
        </authorList>
    </citation>
    <scope>NUCLEOTIDE SEQUENCE [LARGE SCALE GENOMIC DNA]</scope>
    <source>
        <strain evidence="3">type strain: CECT 9192</strain>
    </source>
</reference>
<dbReference type="SUPFAM" id="SSF53474">
    <property type="entry name" value="alpha/beta-Hydrolases"/>
    <property type="match status" value="1"/>
</dbReference>
<dbReference type="Proteomes" id="UP000196485">
    <property type="component" value="Unassembled WGS sequence"/>
</dbReference>
<dbReference type="PRINTS" id="PR00412">
    <property type="entry name" value="EPOXHYDRLASE"/>
</dbReference>
<evidence type="ECO:0000313" key="3">
    <source>
        <dbReference type="Proteomes" id="UP000196485"/>
    </source>
</evidence>
<dbReference type="PRINTS" id="PR00111">
    <property type="entry name" value="ABHYDROLASE"/>
</dbReference>
<dbReference type="EC" id="3.1.1.24" evidence="2"/>
<name>A0A1Y6KXJ5_9GAMM</name>
<protein>
    <submittedName>
        <fullName evidence="2">3-oxoadipate enol-lactonase 2</fullName>
        <ecNumber evidence="2">3.1.1.24</ecNumber>
    </submittedName>
</protein>
<dbReference type="InterPro" id="IPR000073">
    <property type="entry name" value="AB_hydrolase_1"/>
</dbReference>
<proteinExistence type="predicted"/>
<dbReference type="GO" id="GO:0047570">
    <property type="term" value="F:3-oxoadipate enol-lactonase activity"/>
    <property type="evidence" value="ECO:0007669"/>
    <property type="project" value="UniProtKB-EC"/>
</dbReference>
<dbReference type="AlphaFoldDB" id="A0A1Y6KXJ5"/>
<evidence type="ECO:0000259" key="1">
    <source>
        <dbReference type="Pfam" id="PF00561"/>
    </source>
</evidence>
<feature type="domain" description="AB hydrolase-1" evidence="1">
    <location>
        <begin position="20"/>
        <end position="254"/>
    </location>
</feature>
<dbReference type="InterPro" id="IPR029058">
    <property type="entry name" value="AB_hydrolase_fold"/>
</dbReference>
<sequence>MQTFAIDGQQMTYLDQGTGPVLVFGHSYLWDSAMWAPQIEVLSQHYRCIVPDFWAHGGSDSAPMATRTLRDYADNVLALLDHLQIEKFAMIGLSVGGMWGAELALKAPTRVTALVLMDTFLGYEPEVLHAKYFAMLDTLRDQQQVPAALIDMIAPLFFRRDGHLYNPQLVSDFRDHLSNLQGDRAIAVSDMGRMVFGRRDTFDDIEQLTVPTLIMSGIEDNPRPPLEAQLMHDAIDGSEYVLIPDAGHISNLEQPHFVTEQLQRFLSNVLAA</sequence>
<dbReference type="RefSeq" id="WP_087820052.1">
    <property type="nucleotide sequence ID" value="NZ_FYAH01000002.1"/>
</dbReference>
<dbReference type="PANTHER" id="PTHR43798">
    <property type="entry name" value="MONOACYLGLYCEROL LIPASE"/>
    <property type="match status" value="1"/>
</dbReference>
<evidence type="ECO:0000313" key="2">
    <source>
        <dbReference type="EMBL" id="SMY15885.1"/>
    </source>
</evidence>
<keyword evidence="3" id="KW-1185">Reference proteome</keyword>
<accession>A0A1Y6KXJ5</accession>
<dbReference type="EMBL" id="FYAH01000002">
    <property type="protein sequence ID" value="SMY15885.1"/>
    <property type="molecule type" value="Genomic_DNA"/>
</dbReference>
<organism evidence="2 3">
    <name type="scientific">Photobacterium aquimaris</name>
    <dbReference type="NCBI Taxonomy" id="512643"/>
    <lineage>
        <taxon>Bacteria</taxon>
        <taxon>Pseudomonadati</taxon>
        <taxon>Pseudomonadota</taxon>
        <taxon>Gammaproteobacteria</taxon>
        <taxon>Vibrionales</taxon>
        <taxon>Vibrionaceae</taxon>
        <taxon>Photobacterium</taxon>
    </lineage>
</organism>
<dbReference type="PANTHER" id="PTHR43798:SF29">
    <property type="entry name" value="AB HYDROLASE-1 DOMAIN-CONTAINING PROTEIN"/>
    <property type="match status" value="1"/>
</dbReference>
<dbReference type="InterPro" id="IPR000639">
    <property type="entry name" value="Epox_hydrolase-like"/>
</dbReference>
<dbReference type="Gene3D" id="3.40.50.1820">
    <property type="entry name" value="alpha/beta hydrolase"/>
    <property type="match status" value="1"/>
</dbReference>
<dbReference type="InterPro" id="IPR050266">
    <property type="entry name" value="AB_hydrolase_sf"/>
</dbReference>
<keyword evidence="2" id="KW-0378">Hydrolase</keyword>